<dbReference type="AlphaFoldDB" id="A0AAV4NNZ8"/>
<evidence type="ECO:0000313" key="1">
    <source>
        <dbReference type="EMBL" id="GIX86168.1"/>
    </source>
</evidence>
<accession>A0AAV4NNZ8</accession>
<dbReference type="Proteomes" id="UP001054945">
    <property type="component" value="Unassembled WGS sequence"/>
</dbReference>
<dbReference type="InterPro" id="IPR036397">
    <property type="entry name" value="RNaseH_sf"/>
</dbReference>
<gene>
    <name evidence="1" type="ORF">CEXT_75201</name>
</gene>
<sequence>MVLSIKSSKMSSAFVKSVPRKLTIENKITCVRACQCLLNSFNNKADAFLSRIVTVDQIWVHNYWQKSKCQRMEWKPLDLQRRKTRDWAISWKGYANSFWGT</sequence>
<dbReference type="GO" id="GO:0003676">
    <property type="term" value="F:nucleic acid binding"/>
    <property type="evidence" value="ECO:0007669"/>
    <property type="project" value="InterPro"/>
</dbReference>
<organism evidence="1 2">
    <name type="scientific">Caerostris extrusa</name>
    <name type="common">Bark spider</name>
    <name type="synonym">Caerostris bankana</name>
    <dbReference type="NCBI Taxonomy" id="172846"/>
    <lineage>
        <taxon>Eukaryota</taxon>
        <taxon>Metazoa</taxon>
        <taxon>Ecdysozoa</taxon>
        <taxon>Arthropoda</taxon>
        <taxon>Chelicerata</taxon>
        <taxon>Arachnida</taxon>
        <taxon>Araneae</taxon>
        <taxon>Araneomorphae</taxon>
        <taxon>Entelegynae</taxon>
        <taxon>Araneoidea</taxon>
        <taxon>Araneidae</taxon>
        <taxon>Caerostris</taxon>
    </lineage>
</organism>
<dbReference type="Gene3D" id="3.30.420.10">
    <property type="entry name" value="Ribonuclease H-like superfamily/Ribonuclease H"/>
    <property type="match status" value="1"/>
</dbReference>
<protein>
    <submittedName>
        <fullName evidence="1">Uncharacterized protein</fullName>
    </submittedName>
</protein>
<keyword evidence="2" id="KW-1185">Reference proteome</keyword>
<reference evidence="1 2" key="1">
    <citation type="submission" date="2021-06" db="EMBL/GenBank/DDBJ databases">
        <title>Caerostris extrusa draft genome.</title>
        <authorList>
            <person name="Kono N."/>
            <person name="Arakawa K."/>
        </authorList>
    </citation>
    <scope>NUCLEOTIDE SEQUENCE [LARGE SCALE GENOMIC DNA]</scope>
</reference>
<comment type="caution">
    <text evidence="1">The sequence shown here is derived from an EMBL/GenBank/DDBJ whole genome shotgun (WGS) entry which is preliminary data.</text>
</comment>
<evidence type="ECO:0000313" key="2">
    <source>
        <dbReference type="Proteomes" id="UP001054945"/>
    </source>
</evidence>
<proteinExistence type="predicted"/>
<dbReference type="EMBL" id="BPLR01003570">
    <property type="protein sequence ID" value="GIX86168.1"/>
    <property type="molecule type" value="Genomic_DNA"/>
</dbReference>
<name>A0AAV4NNZ8_CAEEX</name>